<reference evidence="1" key="1">
    <citation type="submission" date="2019-10" db="EMBL/GenBank/DDBJ databases">
        <title>Conservation and host-specific expression of non-tandemly repeated heterogenous ribosome RNA gene in arbuscular mycorrhizal fungi.</title>
        <authorList>
            <person name="Maeda T."/>
            <person name="Kobayashi Y."/>
            <person name="Nakagawa T."/>
            <person name="Ezawa T."/>
            <person name="Yamaguchi K."/>
            <person name="Bino T."/>
            <person name="Nishimoto Y."/>
            <person name="Shigenobu S."/>
            <person name="Kawaguchi M."/>
        </authorList>
    </citation>
    <scope>NUCLEOTIDE SEQUENCE</scope>
    <source>
        <strain evidence="1">HR1</strain>
    </source>
</reference>
<dbReference type="Proteomes" id="UP000615446">
    <property type="component" value="Unassembled WGS sequence"/>
</dbReference>
<dbReference type="EMBL" id="BLAL01000297">
    <property type="protein sequence ID" value="GET01229.1"/>
    <property type="molecule type" value="Genomic_DNA"/>
</dbReference>
<sequence>MPCTGCALNQLAPNNTERHHYSDLPVCLLVAEKASIAIIPFTFLSCSHSAPKFLGCSIGLLQDFYLPHFPISVDYALISPPLSRPFLDSSIDLLEQVYTPKVDLGLVLLFEFYTDDSVKDYGFSSCHAGIESSSAPSSHMAQANLLATSLTVELSQFQLDWSHMKSDLFGMFFNDLLLDDAVASSFKSLFGIFNLLKTLYLSHFNFLRFFLHDIDWALSFRALNFLFLGTLCTTREADSRVSN</sequence>
<proteinExistence type="predicted"/>
<organism evidence="1 2">
    <name type="scientific">Rhizophagus clarus</name>
    <dbReference type="NCBI Taxonomy" id="94130"/>
    <lineage>
        <taxon>Eukaryota</taxon>
        <taxon>Fungi</taxon>
        <taxon>Fungi incertae sedis</taxon>
        <taxon>Mucoromycota</taxon>
        <taxon>Glomeromycotina</taxon>
        <taxon>Glomeromycetes</taxon>
        <taxon>Glomerales</taxon>
        <taxon>Glomeraceae</taxon>
        <taxon>Rhizophagus</taxon>
    </lineage>
</organism>
<protein>
    <submittedName>
        <fullName evidence="1">Uncharacterized protein</fullName>
    </submittedName>
</protein>
<accession>A0A8H3M5V0</accession>
<name>A0A8H3M5V0_9GLOM</name>
<comment type="caution">
    <text evidence="1">The sequence shown here is derived from an EMBL/GenBank/DDBJ whole genome shotgun (WGS) entry which is preliminary data.</text>
</comment>
<evidence type="ECO:0000313" key="2">
    <source>
        <dbReference type="Proteomes" id="UP000615446"/>
    </source>
</evidence>
<dbReference type="AlphaFoldDB" id="A0A8H3M5V0"/>
<evidence type="ECO:0000313" key="1">
    <source>
        <dbReference type="EMBL" id="GET01229.1"/>
    </source>
</evidence>
<gene>
    <name evidence="1" type="ORF">RCL2_002764900</name>
</gene>